<sequence>MDLAWMCAGGLSVPSVGRWCRRGRQFATQSGVCTMDLAWMCAGGLSVPSAVPPTVANAHIGSSRSVSGGPATEPPRLTAATVVWWPRRQSGRCDQIFARVLRRHRRTCPPPSHRRFDTRRAGLSPPPVTLFAQ</sequence>
<evidence type="ECO:0000313" key="2">
    <source>
        <dbReference type="Proteomes" id="UP000887566"/>
    </source>
</evidence>
<name>A0A914VPG6_9BILA</name>
<keyword evidence="2" id="KW-1185">Reference proteome</keyword>
<evidence type="ECO:0000313" key="3">
    <source>
        <dbReference type="WBParaSite" id="PSAMB.scaffold2260size24268.g17107.t1"/>
    </source>
</evidence>
<feature type="compositionally biased region" description="Pro residues" evidence="1">
    <location>
        <begin position="124"/>
        <end position="133"/>
    </location>
</feature>
<accession>A0A914VPG6</accession>
<proteinExistence type="predicted"/>
<dbReference type="Proteomes" id="UP000887566">
    <property type="component" value="Unplaced"/>
</dbReference>
<dbReference type="AlphaFoldDB" id="A0A914VPG6"/>
<protein>
    <submittedName>
        <fullName evidence="3">Uncharacterized protein</fullName>
    </submittedName>
</protein>
<evidence type="ECO:0000256" key="1">
    <source>
        <dbReference type="SAM" id="MobiDB-lite"/>
    </source>
</evidence>
<dbReference type="WBParaSite" id="PSAMB.scaffold2260size24268.g17107.t1">
    <property type="protein sequence ID" value="PSAMB.scaffold2260size24268.g17107.t1"/>
    <property type="gene ID" value="PSAMB.scaffold2260size24268.g17107"/>
</dbReference>
<organism evidence="2 3">
    <name type="scientific">Plectus sambesii</name>
    <dbReference type="NCBI Taxonomy" id="2011161"/>
    <lineage>
        <taxon>Eukaryota</taxon>
        <taxon>Metazoa</taxon>
        <taxon>Ecdysozoa</taxon>
        <taxon>Nematoda</taxon>
        <taxon>Chromadorea</taxon>
        <taxon>Plectida</taxon>
        <taxon>Plectina</taxon>
        <taxon>Plectoidea</taxon>
        <taxon>Plectidae</taxon>
        <taxon>Plectus</taxon>
    </lineage>
</organism>
<reference evidence="3" key="1">
    <citation type="submission" date="2022-11" db="UniProtKB">
        <authorList>
            <consortium name="WormBaseParasite"/>
        </authorList>
    </citation>
    <scope>IDENTIFICATION</scope>
</reference>
<feature type="region of interest" description="Disordered" evidence="1">
    <location>
        <begin position="108"/>
        <end position="133"/>
    </location>
</feature>